<dbReference type="InterPro" id="IPR036412">
    <property type="entry name" value="HAD-like_sf"/>
</dbReference>
<sequence>MNSIIITDLDGTFVKDSISVSPADILKMKKMQEEMLIGVATGRSLKEITYIEEQTGIKFDIKIGFNGAIVESFGKKIVDTALDETLKNQIIAFLVEHHIKFDALDGEARIGTYSSENLSKSWNMSFHLPPNVKEALENTRIYKINIRPNQDEGIQILEMLKTKFDSVEICQSGPERIEITPLNITKGKAIELVKKSHELKVVAVGDSENDIDMLACSDYAICIAHASEAVQAVSDTVVNNFYEIDL</sequence>
<protein>
    <submittedName>
        <fullName evidence="1">HAD-IIB family hydrolase</fullName>
    </submittedName>
</protein>
<keyword evidence="1" id="KW-0378">Hydrolase</keyword>
<dbReference type="NCBIfam" id="TIGR01484">
    <property type="entry name" value="HAD-SF-IIB"/>
    <property type="match status" value="1"/>
</dbReference>
<dbReference type="Gene3D" id="3.40.50.1000">
    <property type="entry name" value="HAD superfamily/HAD-like"/>
    <property type="match status" value="1"/>
</dbReference>
<name>A0AAE7CRW8_9LACT</name>
<accession>A0AAE7CRW8</accession>
<dbReference type="PANTHER" id="PTHR10000:SF8">
    <property type="entry name" value="HAD SUPERFAMILY HYDROLASE-LIKE, TYPE 3"/>
    <property type="match status" value="1"/>
</dbReference>
<reference evidence="1 2" key="1">
    <citation type="submission" date="2019-12" db="EMBL/GenBank/DDBJ databases">
        <title>Whole genome sequences of Lactococcus raffinolactis strains isolated from sewage.</title>
        <authorList>
            <person name="Ybazeta G."/>
            <person name="Ross M."/>
            <person name="Brabant-Kirwan D."/>
            <person name="Saleh M."/>
            <person name="Dillon J.A."/>
            <person name="Splinter K."/>
            <person name="Nokhbeh R."/>
        </authorList>
    </citation>
    <scope>NUCLEOTIDE SEQUENCE [LARGE SCALE GENOMIC DNA]</scope>
    <source>
        <strain evidence="1 2">Lr_19_14</strain>
    </source>
</reference>
<gene>
    <name evidence="1" type="ORF">GU334_03000</name>
</gene>
<keyword evidence="2" id="KW-1185">Reference proteome</keyword>
<dbReference type="AlphaFoldDB" id="A0AAE7CRW8"/>
<dbReference type="Pfam" id="PF08282">
    <property type="entry name" value="Hydrolase_3"/>
    <property type="match status" value="1"/>
</dbReference>
<dbReference type="RefSeq" id="WP_096040138.1">
    <property type="nucleotide sequence ID" value="NZ_CBCPKB010000023.1"/>
</dbReference>
<dbReference type="Proteomes" id="UP000501558">
    <property type="component" value="Chromosome"/>
</dbReference>
<dbReference type="KEGG" id="lrn:CMV25_08020"/>
<dbReference type="EMBL" id="CP047628">
    <property type="protein sequence ID" value="QIW57951.1"/>
    <property type="molecule type" value="Genomic_DNA"/>
</dbReference>
<dbReference type="InterPro" id="IPR006379">
    <property type="entry name" value="HAD-SF_hydro_IIB"/>
</dbReference>
<evidence type="ECO:0000313" key="1">
    <source>
        <dbReference type="EMBL" id="QIW57951.1"/>
    </source>
</evidence>
<proteinExistence type="predicted"/>
<dbReference type="GO" id="GO:0016791">
    <property type="term" value="F:phosphatase activity"/>
    <property type="evidence" value="ECO:0007669"/>
    <property type="project" value="UniProtKB-ARBA"/>
</dbReference>
<evidence type="ECO:0000313" key="2">
    <source>
        <dbReference type="Proteomes" id="UP000501558"/>
    </source>
</evidence>
<dbReference type="GO" id="GO:0000287">
    <property type="term" value="F:magnesium ion binding"/>
    <property type="evidence" value="ECO:0007669"/>
    <property type="project" value="TreeGrafter"/>
</dbReference>
<dbReference type="Gene3D" id="3.30.1240.10">
    <property type="match status" value="1"/>
</dbReference>
<dbReference type="InterPro" id="IPR023214">
    <property type="entry name" value="HAD_sf"/>
</dbReference>
<dbReference type="PANTHER" id="PTHR10000">
    <property type="entry name" value="PHOSPHOSERINE PHOSPHATASE"/>
    <property type="match status" value="1"/>
</dbReference>
<dbReference type="GO" id="GO:0005829">
    <property type="term" value="C:cytosol"/>
    <property type="evidence" value="ECO:0007669"/>
    <property type="project" value="TreeGrafter"/>
</dbReference>
<organism evidence="1 2">
    <name type="scientific">Pseudolactococcus raffinolactis</name>
    <dbReference type="NCBI Taxonomy" id="1366"/>
    <lineage>
        <taxon>Bacteria</taxon>
        <taxon>Bacillati</taxon>
        <taxon>Bacillota</taxon>
        <taxon>Bacilli</taxon>
        <taxon>Lactobacillales</taxon>
        <taxon>Streptococcaceae</taxon>
        <taxon>Pseudolactococcus</taxon>
    </lineage>
</organism>
<dbReference type="SUPFAM" id="SSF56784">
    <property type="entry name" value="HAD-like"/>
    <property type="match status" value="1"/>
</dbReference>